<dbReference type="InterPro" id="IPR004839">
    <property type="entry name" value="Aminotransferase_I/II_large"/>
</dbReference>
<dbReference type="InterPro" id="IPR015424">
    <property type="entry name" value="PyrdxlP-dep_Trfase"/>
</dbReference>
<evidence type="ECO:0000313" key="6">
    <source>
        <dbReference type="EMBL" id="NEE20061.1"/>
    </source>
</evidence>
<dbReference type="Gene3D" id="3.40.640.10">
    <property type="entry name" value="Type I PLP-dependent aspartate aminotransferase-like (Major domain)"/>
    <property type="match status" value="1"/>
</dbReference>
<keyword evidence="2 6" id="KW-0032">Aminotransferase</keyword>
<dbReference type="SUPFAM" id="SSF53383">
    <property type="entry name" value="PLP-dependent transferases"/>
    <property type="match status" value="1"/>
</dbReference>
<organism evidence="6">
    <name type="scientific">Streptomyces sp. SID7499</name>
    <dbReference type="NCBI Taxonomy" id="2706086"/>
    <lineage>
        <taxon>Bacteria</taxon>
        <taxon>Bacillati</taxon>
        <taxon>Actinomycetota</taxon>
        <taxon>Actinomycetes</taxon>
        <taxon>Kitasatosporales</taxon>
        <taxon>Streptomycetaceae</taxon>
        <taxon>Streptomyces</taxon>
    </lineage>
</organism>
<protein>
    <submittedName>
        <fullName evidence="6">Aminotransferase class I/II-fold pyridoxal phosphate-dependent enzyme</fullName>
    </submittedName>
</protein>
<name>A0A6G3XQP7_9ACTN</name>
<dbReference type="AlphaFoldDB" id="A0A6G3XQP7"/>
<dbReference type="InterPro" id="IPR015422">
    <property type="entry name" value="PyrdxlP-dep_Trfase_small"/>
</dbReference>
<keyword evidence="4" id="KW-0663">Pyridoxal phosphate</keyword>
<evidence type="ECO:0000259" key="5">
    <source>
        <dbReference type="Pfam" id="PF00155"/>
    </source>
</evidence>
<reference evidence="6" key="1">
    <citation type="submission" date="2020-01" db="EMBL/GenBank/DDBJ databases">
        <title>Insect and environment-associated Actinomycetes.</title>
        <authorList>
            <person name="Currrie C."/>
            <person name="Chevrette M."/>
            <person name="Carlson C."/>
            <person name="Stubbendieck R."/>
            <person name="Wendt-Pienkowski E."/>
        </authorList>
    </citation>
    <scope>NUCLEOTIDE SEQUENCE</scope>
    <source>
        <strain evidence="6">SID7499</strain>
    </source>
</reference>
<feature type="non-terminal residue" evidence="6">
    <location>
        <position position="1"/>
    </location>
</feature>
<dbReference type="PANTHER" id="PTHR43807">
    <property type="entry name" value="FI04487P"/>
    <property type="match status" value="1"/>
</dbReference>
<feature type="domain" description="Aminotransferase class I/classII large" evidence="5">
    <location>
        <begin position="5"/>
        <end position="85"/>
    </location>
</feature>
<comment type="cofactor">
    <cofactor evidence="1">
        <name>pyridoxal 5'-phosphate</name>
        <dbReference type="ChEBI" id="CHEBI:597326"/>
    </cofactor>
</comment>
<dbReference type="InterPro" id="IPR015421">
    <property type="entry name" value="PyrdxlP-dep_Trfase_major"/>
</dbReference>
<dbReference type="PANTHER" id="PTHR43807:SF20">
    <property type="entry name" value="FI04487P"/>
    <property type="match status" value="1"/>
</dbReference>
<feature type="non-terminal residue" evidence="6">
    <location>
        <position position="85"/>
    </location>
</feature>
<keyword evidence="3 6" id="KW-0808">Transferase</keyword>
<accession>A0A6G3XQP7</accession>
<dbReference type="Gene3D" id="3.90.1150.10">
    <property type="entry name" value="Aspartate Aminotransferase, domain 1"/>
    <property type="match status" value="1"/>
</dbReference>
<gene>
    <name evidence="6" type="ORF">G3M58_78070</name>
</gene>
<evidence type="ECO:0000256" key="1">
    <source>
        <dbReference type="ARBA" id="ARBA00001933"/>
    </source>
</evidence>
<dbReference type="GO" id="GO:0016212">
    <property type="term" value="F:kynurenine-oxoglutarate transaminase activity"/>
    <property type="evidence" value="ECO:0007669"/>
    <property type="project" value="TreeGrafter"/>
</dbReference>
<dbReference type="InterPro" id="IPR051326">
    <property type="entry name" value="Kynurenine-oxoglutarate_AT"/>
</dbReference>
<dbReference type="GO" id="GO:0005737">
    <property type="term" value="C:cytoplasm"/>
    <property type="evidence" value="ECO:0007669"/>
    <property type="project" value="TreeGrafter"/>
</dbReference>
<comment type="caution">
    <text evidence="6">The sequence shown here is derived from an EMBL/GenBank/DDBJ whole genome shotgun (WGS) entry which is preliminary data.</text>
</comment>
<evidence type="ECO:0000256" key="2">
    <source>
        <dbReference type="ARBA" id="ARBA00022576"/>
    </source>
</evidence>
<evidence type="ECO:0000256" key="3">
    <source>
        <dbReference type="ARBA" id="ARBA00022679"/>
    </source>
</evidence>
<dbReference type="Pfam" id="PF00155">
    <property type="entry name" value="Aminotran_1_2"/>
    <property type="match status" value="1"/>
</dbReference>
<evidence type="ECO:0000256" key="4">
    <source>
        <dbReference type="ARBA" id="ARBA00022898"/>
    </source>
</evidence>
<dbReference type="GO" id="GO:0030170">
    <property type="term" value="F:pyridoxal phosphate binding"/>
    <property type="evidence" value="ECO:0007669"/>
    <property type="project" value="InterPro"/>
</dbReference>
<dbReference type="EMBL" id="JAAGMN010008382">
    <property type="protein sequence ID" value="NEE20061.1"/>
    <property type="molecule type" value="Genomic_DNA"/>
</dbReference>
<proteinExistence type="predicted"/>
<sequence>FVSGGPFQYAIAEALALPDAFFTDFREGMRRKRDLLAKGLRAAGFRVYEPEGTYFITTDISPFGDEDAGAFCRALPERCGVAAVP</sequence>